<evidence type="ECO:0000313" key="1">
    <source>
        <dbReference type="EMBL" id="MCY6372448.1"/>
    </source>
</evidence>
<evidence type="ECO:0000313" key="2">
    <source>
        <dbReference type="Proteomes" id="UP001079657"/>
    </source>
</evidence>
<protein>
    <submittedName>
        <fullName evidence="1">Uncharacterized protein</fullName>
    </submittedName>
</protein>
<organism evidence="1 2">
    <name type="scientific">Clostridium ganghwense</name>
    <dbReference type="NCBI Taxonomy" id="312089"/>
    <lineage>
        <taxon>Bacteria</taxon>
        <taxon>Bacillati</taxon>
        <taxon>Bacillota</taxon>
        <taxon>Clostridia</taxon>
        <taxon>Eubacteriales</taxon>
        <taxon>Clostridiaceae</taxon>
        <taxon>Clostridium</taxon>
    </lineage>
</organism>
<proteinExistence type="predicted"/>
<dbReference type="RefSeq" id="WP_268051442.1">
    <property type="nucleotide sequence ID" value="NZ_JAPQES010000007.1"/>
</dbReference>
<name>A0ABT4CVH6_9CLOT</name>
<sequence>MKYDKDKFVEILKILQKNLISTIDFSEISALETNPSTQVVGFNSKNNNKVGMIVVGENNDKIVIEVIVDDEKDKSKGTPVVEMEDFNITVLNELIEWLKNYCK</sequence>
<accession>A0ABT4CVH6</accession>
<dbReference type="Proteomes" id="UP001079657">
    <property type="component" value="Unassembled WGS sequence"/>
</dbReference>
<dbReference type="EMBL" id="JAPQES010000007">
    <property type="protein sequence ID" value="MCY6372448.1"/>
    <property type="molecule type" value="Genomic_DNA"/>
</dbReference>
<comment type="caution">
    <text evidence="1">The sequence shown here is derived from an EMBL/GenBank/DDBJ whole genome shotgun (WGS) entry which is preliminary data.</text>
</comment>
<gene>
    <name evidence="1" type="ORF">OXH55_17610</name>
</gene>
<reference evidence="1" key="1">
    <citation type="submission" date="2022-12" db="EMBL/GenBank/DDBJ databases">
        <authorList>
            <person name="Wang J."/>
        </authorList>
    </citation>
    <scope>NUCLEOTIDE SEQUENCE</scope>
    <source>
        <strain evidence="1">HY-42-06</strain>
    </source>
</reference>
<keyword evidence="2" id="KW-1185">Reference proteome</keyword>